<evidence type="ECO:0000313" key="4">
    <source>
        <dbReference type="Proteomes" id="UP001163821"/>
    </source>
</evidence>
<dbReference type="InterPro" id="IPR029058">
    <property type="entry name" value="AB_hydrolase_fold"/>
</dbReference>
<dbReference type="SUPFAM" id="SSF53474">
    <property type="entry name" value="alpha/beta-Hydrolases"/>
    <property type="match status" value="1"/>
</dbReference>
<feature type="domain" description="BD-FAE-like" evidence="2">
    <location>
        <begin position="49"/>
        <end position="171"/>
    </location>
</feature>
<dbReference type="Pfam" id="PF20434">
    <property type="entry name" value="BD-FAE"/>
    <property type="match status" value="1"/>
</dbReference>
<keyword evidence="4" id="KW-1185">Reference proteome</keyword>
<sequence>MKLFIAILSILIFCSGRVLAQERYLEEITDSVSIETFTYTNKDNTPLDLDLYLPGFDNEIDRPVFLYVHGGGFSGGRRDEPNIQEFCKKMARHGYAVVSISYRLTRKDTGTGFGCDCPAAEKLATFEAAVSDLQDATFFLIEHREQFGINPQQIILSGSSAGAETALNAAYEAPFCYGLDSGPVAYAGVVAMAGAIPDTAKIYAESAIPSLLFHGTCDNLVPYGTAPHRYCSEDQPGYLMLNGSQAIAEKLRKLGKPYWLHTTCGGDHALAGTPMNQYFDEIIRFCHDFVLNGKKDQIHTILPGEHSCDYPAFNYCQN</sequence>
<protein>
    <submittedName>
        <fullName evidence="3">Alpha/beta hydrolase</fullName>
    </submittedName>
</protein>
<evidence type="ECO:0000256" key="1">
    <source>
        <dbReference type="ARBA" id="ARBA00022801"/>
    </source>
</evidence>
<evidence type="ECO:0000313" key="3">
    <source>
        <dbReference type="EMBL" id="MCW0481237.1"/>
    </source>
</evidence>
<dbReference type="InterPro" id="IPR050300">
    <property type="entry name" value="GDXG_lipolytic_enzyme"/>
</dbReference>
<dbReference type="PANTHER" id="PTHR48081:SF13">
    <property type="entry name" value="ALPHA_BETA HYDROLASE"/>
    <property type="match status" value="1"/>
</dbReference>
<proteinExistence type="predicted"/>
<dbReference type="Gene3D" id="3.40.50.1820">
    <property type="entry name" value="alpha/beta hydrolase"/>
    <property type="match status" value="1"/>
</dbReference>
<evidence type="ECO:0000259" key="2">
    <source>
        <dbReference type="Pfam" id="PF20434"/>
    </source>
</evidence>
<dbReference type="GO" id="GO:0016787">
    <property type="term" value="F:hydrolase activity"/>
    <property type="evidence" value="ECO:0007669"/>
    <property type="project" value="UniProtKB-KW"/>
</dbReference>
<gene>
    <name evidence="3" type="ORF">N2K84_00745</name>
</gene>
<keyword evidence="1 3" id="KW-0378">Hydrolase</keyword>
<dbReference type="PANTHER" id="PTHR48081">
    <property type="entry name" value="AB HYDROLASE SUPERFAMILY PROTEIN C4A8.06C"/>
    <property type="match status" value="1"/>
</dbReference>
<dbReference type="EMBL" id="JAPAAF010000001">
    <property type="protein sequence ID" value="MCW0481237.1"/>
    <property type="molecule type" value="Genomic_DNA"/>
</dbReference>
<reference evidence="3" key="1">
    <citation type="submission" date="2022-10" db="EMBL/GenBank/DDBJ databases">
        <title>Gaoshiqiia sediminis gen. nov., sp. nov., isolated from coastal sediment.</title>
        <authorList>
            <person name="Yu W.X."/>
            <person name="Mu D.S."/>
            <person name="Du J.Z."/>
            <person name="Liang Y.Q."/>
        </authorList>
    </citation>
    <scope>NUCLEOTIDE SEQUENCE</scope>
    <source>
        <strain evidence="3">A06</strain>
    </source>
</reference>
<name>A0AA41Y527_9BACT</name>
<organism evidence="3 4">
    <name type="scientific">Gaoshiqia sediminis</name>
    <dbReference type="NCBI Taxonomy" id="2986998"/>
    <lineage>
        <taxon>Bacteria</taxon>
        <taxon>Pseudomonadati</taxon>
        <taxon>Bacteroidota</taxon>
        <taxon>Bacteroidia</taxon>
        <taxon>Marinilabiliales</taxon>
        <taxon>Prolixibacteraceae</taxon>
        <taxon>Gaoshiqia</taxon>
    </lineage>
</organism>
<dbReference type="Proteomes" id="UP001163821">
    <property type="component" value="Unassembled WGS sequence"/>
</dbReference>
<dbReference type="AlphaFoldDB" id="A0AA41Y527"/>
<comment type="caution">
    <text evidence="3">The sequence shown here is derived from an EMBL/GenBank/DDBJ whole genome shotgun (WGS) entry which is preliminary data.</text>
</comment>
<accession>A0AA41Y527</accession>
<dbReference type="InterPro" id="IPR049492">
    <property type="entry name" value="BD-FAE-like_dom"/>
</dbReference>
<dbReference type="RefSeq" id="WP_282589841.1">
    <property type="nucleotide sequence ID" value="NZ_JAPAAF010000001.1"/>
</dbReference>